<sequence length="173" mass="20559">MRKKIEIKILQFFTVVFCVFFYCCSHHAEKTKERVIDQPWKDMMLPKEMLDSLWRRAINVGDFDAYHTIAHSNMLLTPDEYYYTLLMANKHQCPEAYLNLYDILTWKGTIDGVEVAGRDSISRNQALFYLLKAHELGEKSAIYYIHEEFGDSIPPPKSITYLRRIQKFYEEKK</sequence>
<comment type="caution">
    <text evidence="1">The sequence shown here is derived from an EMBL/GenBank/DDBJ whole genome shotgun (WGS) entry which is preliminary data.</text>
</comment>
<dbReference type="EMBL" id="RBWS01000005">
    <property type="protein sequence ID" value="RKO72478.1"/>
    <property type="molecule type" value="Genomic_DNA"/>
</dbReference>
<accession>A0A420W1K3</accession>
<gene>
    <name evidence="1" type="ORF">D7322_06695</name>
</gene>
<protein>
    <submittedName>
        <fullName evidence="1">Uncharacterized protein</fullName>
    </submittedName>
</protein>
<dbReference type="AlphaFoldDB" id="A0A420W1K3"/>
<keyword evidence="2" id="KW-1185">Reference proteome</keyword>
<name>A0A420W1K3_9SPHI</name>
<dbReference type="OrthoDB" id="707842at2"/>
<evidence type="ECO:0000313" key="2">
    <source>
        <dbReference type="Proteomes" id="UP000282423"/>
    </source>
</evidence>
<dbReference type="RefSeq" id="WP_121122510.1">
    <property type="nucleotide sequence ID" value="NZ_RBWS01000005.1"/>
</dbReference>
<evidence type="ECO:0000313" key="1">
    <source>
        <dbReference type="EMBL" id="RKO72478.1"/>
    </source>
</evidence>
<organism evidence="1 2">
    <name type="scientific">Sphingobacterium puteale</name>
    <dbReference type="NCBI Taxonomy" id="2420510"/>
    <lineage>
        <taxon>Bacteria</taxon>
        <taxon>Pseudomonadati</taxon>
        <taxon>Bacteroidota</taxon>
        <taxon>Sphingobacteriia</taxon>
        <taxon>Sphingobacteriales</taxon>
        <taxon>Sphingobacteriaceae</taxon>
        <taxon>Sphingobacterium</taxon>
    </lineage>
</organism>
<reference evidence="1 2" key="1">
    <citation type="submission" date="2018-10" db="EMBL/GenBank/DDBJ databases">
        <title>Sphingobacterium sp. M05W1-28.</title>
        <authorList>
            <person name="Cai H."/>
        </authorList>
    </citation>
    <scope>NUCLEOTIDE SEQUENCE [LARGE SCALE GENOMIC DNA]</scope>
    <source>
        <strain evidence="1 2">M05W1-28</strain>
    </source>
</reference>
<dbReference type="Proteomes" id="UP000282423">
    <property type="component" value="Unassembled WGS sequence"/>
</dbReference>
<proteinExistence type="predicted"/>